<organism evidence="2 3">
    <name type="scientific">Tetrahymena thermophila (strain SB210)</name>
    <dbReference type="NCBI Taxonomy" id="312017"/>
    <lineage>
        <taxon>Eukaryota</taxon>
        <taxon>Sar</taxon>
        <taxon>Alveolata</taxon>
        <taxon>Ciliophora</taxon>
        <taxon>Intramacronucleata</taxon>
        <taxon>Oligohymenophorea</taxon>
        <taxon>Hymenostomatida</taxon>
        <taxon>Tetrahymenina</taxon>
        <taxon>Tetrahymenidae</taxon>
        <taxon>Tetrahymena</taxon>
    </lineage>
</organism>
<sequence>MSLCYECPRVYKYLSNTANSIYQDVIPIDGTNMILAQSQSLQQQSMVQFGLFEMSTNSCIQLITTLTSTQQVIFSQSLNQLFSYQGFLNIINMQTFNVQNFYTLDITNIAAIQKSSLDDSQAILVTYNFISYYFSLSTGQIIGKQFSTSTSSTVNSFMSHDHQLKDYKLLSQVGIGRIDLYDLATGNLITSKIKGDSLQIACIVEIPNSNYLLVSYGTSQLYLWQIQQNVDQSITLQEILSLNLIRYIPLKMNNFIGYDGQTYIGLFTGQAQIKQNIQYSYRDIYLLQFISNTSTIQIIEAYPFYTYQNQNNFNNNQQPSQISLNDNNYILQASTFISSSQRAYGFSFDTHLLFPFLENKLSNQCDFDLDGSIDNYCRIPIIINKSNTEIAQAYYILNDGNILVADNNQIGFRIYQSANLLTKQTLIPDRFYERCLNCVQRIRSISPNQNSSSNVKAVNQDEQFVFPKRFDITGMGSAFVSSWLTNQGAYIYDYVHNNLISVDLSQPMSNPSQKIYLSWSLTISYNYNNLLYYCLSYNIPAQQYIQKGYFNQDLITNLQQYFTQHNIECYTINQQFQFQNLFLLKQQQQFNYQTAIQQQFKQICDVSQSTTELICINGQSQLNIWSLDTLQYKRQTIISSCQATSQLILYLNHNIPYVIINCKNQLVIVDSTNLQNSFSILQSMNVQNVLVQQQILFALINQNSQAVIQFYNFTHILLNSKDSPILGQFYDSTSTSALIGMDYQVSTQTLYMANQETQYALSSIDPQFYFNNISSCDFNIYYSFNPQNNLFQQKQQLILQNNIGYPLAYGIGSQISPYSNQAQILEGLYFVQNFIQMIDLSLRKSNFMANINLNIDNSKQNPLIKQFFSWNIQTACLIITPLQTIPNKPSVVIVYEETINILSWKFLQINNIQFLIDQYSTIQNFVSLNIESANQVNINSIFLHLIPQGQNIISKNLITTQSCQQVTITNYQIDSQNITSTSPLFSISNSQNALISNISISNSFIENSVIFNSVFNLNSQIINNLILNNTFCSYAHYQNYLQQQSSLNNAYQGFTFTHNFNIQNLNISSNSFCYNTNFISGQSEDQMILINNINNNSLIQINQLYFMNNKFINGLILQNILYEYTLNQQNQYQLIVQANFQAIQIQNNQLQNISVPPSWSGNIQSQNNSKQLQYVQERQTIQCSYIQVNYIQQFQLTQSSILNEVLCGFVSLTQIYNINLNNLNFINTNKSISALNRTNSLIYIQESSQISISKVSLINTNFLNCIAIYLDLVEFNTQTINISNNTFQNINLTSSLYYIQVNTIYISNGQSNSNIILNDNTFSQIIVAFSTSSQTLSSSCIASQSLVSNITMSRNTFNDTYSNSINGALILNGIIVAISSSIFSNNIYSNINLQTLSSDIQVNGGFLKTKTSFLNITNTTFTDCVTQYGAVYITPSDMNLNITFMNTNFINLVSFSSGSAIYLQGSQSQLNLNIQSSYFSNLYSFYSQNYKGSIKAAIQIDANQNNNQYNNQIQLSNLTLENISGVSDLQVPSYFFSVGQSIILANGIKVKRFIQNVTSYIVLFKALQIYSIVQIYSSIFNIFSNSICTLYNINIEEPRVNDLTHTLQEASIIHPVLISLVSQSSFFGQNITLTDLNINAQGGIMYIQDAPQYELANFTANNSNQIYDSSLNVNIGLPFQNIWNSLLNFQNVQNITIAKGAVFCSDTLQAETNKTLSNMCQGRILQAFQSQITISDSIFKNYGYQIGNGTGLSLVNMKGINTIKNVLFQNLISSQTGGALFVYSNFNTQINNNMNLVINNATFQNNSAQDFGGAIAFENSPTNNAIQSIKLNITNSVFQHNSAKIAACIFYNNFMPSIQNQSNYFIDNIAQMGNIIFSQPRAIKLIPYPDLQNSLLSNSPQYKNYLRTNNTRLQLLHASGQEIPTLMFKLYYYDSITESVESEKEVILSLLDVNKLFSQTQVNIQQYPQQLDSTTDLNNTYILLGSTNIFYNQTGNYLYIDLNLWSIPESDFDLIFNFSMIKIPNYQNNIIQQSYQYIAQVYNRNCTSFETISQPYNMPSVGLSQSVIQCNKCPNLTFAYNQQICQECPMGATCKQDQNIIVQEGYWRRQFDTYTILSCDNNFQSCIGGDSVGNNLCKEGYIGALCQECDLFSDYWSDNYAKQGQYSCVKCNQMILSYIFLVLLIIFTVILAVVSMHSNAIFIYKRVAQSILWKFRKRQSLKKGEDQDQFENEFLTRYAQNSNSQSSYFKIIASYLQILGSLSNFNISIPSFFPQVLNSFGNPIKVSIESMDCLLKNYSRTWIGIIRHKLNELYTNWRLIIYSIKFK</sequence>
<evidence type="ECO:0000313" key="3">
    <source>
        <dbReference type="Proteomes" id="UP000009168"/>
    </source>
</evidence>
<dbReference type="Proteomes" id="UP000009168">
    <property type="component" value="Unassembled WGS sequence"/>
</dbReference>
<dbReference type="GeneID" id="7833577"/>
<dbReference type="EMBL" id="GG662720">
    <property type="protein sequence ID" value="EAR86488.2"/>
    <property type="molecule type" value="Genomic_DNA"/>
</dbReference>
<dbReference type="InterPro" id="IPR011047">
    <property type="entry name" value="Quinoprotein_ADH-like_sf"/>
</dbReference>
<name>Q22MX1_TETTS</name>
<dbReference type="PANTHER" id="PTHR11319:SF35">
    <property type="entry name" value="OUTER MEMBRANE PROTEIN PMPC-RELATED"/>
    <property type="match status" value="1"/>
</dbReference>
<accession>Q22MX1</accession>
<dbReference type="RefSeq" id="XP_976899.2">
    <property type="nucleotide sequence ID" value="XM_971806.2"/>
</dbReference>
<dbReference type="SUPFAM" id="SSF50998">
    <property type="entry name" value="Quinoprotein alcohol dehydrogenase-like"/>
    <property type="match status" value="1"/>
</dbReference>
<feature type="transmembrane region" description="Helical" evidence="1">
    <location>
        <begin position="2175"/>
        <end position="2196"/>
    </location>
</feature>
<gene>
    <name evidence="2" type="ORF">TTHERM_00030020</name>
</gene>
<evidence type="ECO:0000313" key="2">
    <source>
        <dbReference type="EMBL" id="EAR86488.2"/>
    </source>
</evidence>
<protein>
    <submittedName>
        <fullName evidence="2">Transmembrane protein, putative</fullName>
    </submittedName>
</protein>
<dbReference type="KEGG" id="tet:TTHERM_00030020"/>
<keyword evidence="1" id="KW-1133">Transmembrane helix</keyword>
<dbReference type="InterPro" id="IPR006626">
    <property type="entry name" value="PbH1"/>
</dbReference>
<dbReference type="SMART" id="SM00710">
    <property type="entry name" value="PbH1"/>
    <property type="match status" value="10"/>
</dbReference>
<keyword evidence="1" id="KW-0472">Membrane</keyword>
<dbReference type="PANTHER" id="PTHR11319">
    <property type="entry name" value="G PROTEIN-COUPLED RECEPTOR-RELATED"/>
    <property type="match status" value="1"/>
</dbReference>
<reference evidence="3" key="1">
    <citation type="journal article" date="2006" name="PLoS Biol.">
        <title>Macronuclear genome sequence of the ciliate Tetrahymena thermophila, a model eukaryote.</title>
        <authorList>
            <person name="Eisen J.A."/>
            <person name="Coyne R.S."/>
            <person name="Wu M."/>
            <person name="Wu D."/>
            <person name="Thiagarajan M."/>
            <person name="Wortman J.R."/>
            <person name="Badger J.H."/>
            <person name="Ren Q."/>
            <person name="Amedeo P."/>
            <person name="Jones K.M."/>
            <person name="Tallon L.J."/>
            <person name="Delcher A.L."/>
            <person name="Salzberg S.L."/>
            <person name="Silva J.C."/>
            <person name="Haas B.J."/>
            <person name="Majoros W.H."/>
            <person name="Farzad M."/>
            <person name="Carlton J.M."/>
            <person name="Smith R.K. Jr."/>
            <person name="Garg J."/>
            <person name="Pearlman R.E."/>
            <person name="Karrer K.M."/>
            <person name="Sun L."/>
            <person name="Manning G."/>
            <person name="Elde N.C."/>
            <person name="Turkewitz A.P."/>
            <person name="Asai D.J."/>
            <person name="Wilkes D.E."/>
            <person name="Wang Y."/>
            <person name="Cai H."/>
            <person name="Collins K."/>
            <person name="Stewart B.A."/>
            <person name="Lee S.R."/>
            <person name="Wilamowska K."/>
            <person name="Weinberg Z."/>
            <person name="Ruzzo W.L."/>
            <person name="Wloga D."/>
            <person name="Gaertig J."/>
            <person name="Frankel J."/>
            <person name="Tsao C.-C."/>
            <person name="Gorovsky M.A."/>
            <person name="Keeling P.J."/>
            <person name="Waller R.F."/>
            <person name="Patron N.J."/>
            <person name="Cherry J.M."/>
            <person name="Stover N.A."/>
            <person name="Krieger C.J."/>
            <person name="del Toro C."/>
            <person name="Ryder H.F."/>
            <person name="Williamson S.C."/>
            <person name="Barbeau R.A."/>
            <person name="Hamilton E.P."/>
            <person name="Orias E."/>
        </authorList>
    </citation>
    <scope>NUCLEOTIDE SEQUENCE [LARGE SCALE GENOMIC DNA]</scope>
    <source>
        <strain evidence="3">SB210</strain>
    </source>
</reference>
<dbReference type="InParanoid" id="Q22MX1"/>
<dbReference type="HOGENOM" id="CLU_231450_0_0_1"/>
<keyword evidence="3" id="KW-1185">Reference proteome</keyword>
<keyword evidence="1 2" id="KW-0812">Transmembrane</keyword>
<proteinExistence type="predicted"/>
<evidence type="ECO:0000256" key="1">
    <source>
        <dbReference type="SAM" id="Phobius"/>
    </source>
</evidence>